<accession>A0A1Y6CW58</accession>
<evidence type="ECO:0000259" key="11">
    <source>
        <dbReference type="SMART" id="SM00841"/>
    </source>
</evidence>
<evidence type="ECO:0000256" key="10">
    <source>
        <dbReference type="RuleBase" id="RU004389"/>
    </source>
</evidence>
<dbReference type="InterPro" id="IPR012340">
    <property type="entry name" value="NA-bd_OB-fold"/>
</dbReference>
<keyword evidence="5 8" id="KW-0251">Elongation factor</keyword>
<keyword evidence="14" id="KW-1185">Reference proteome</keyword>
<feature type="domain" description="Elongation factor P C-terminal" evidence="11">
    <location>
        <begin position="131"/>
        <end position="186"/>
    </location>
</feature>
<dbReference type="Pfam" id="PF08207">
    <property type="entry name" value="EFP_N"/>
    <property type="match status" value="1"/>
</dbReference>
<evidence type="ECO:0000313" key="14">
    <source>
        <dbReference type="Proteomes" id="UP000192923"/>
    </source>
</evidence>
<dbReference type="InterPro" id="IPR013852">
    <property type="entry name" value="Transl_elong_P/YeiP_CS"/>
</dbReference>
<evidence type="ECO:0000256" key="5">
    <source>
        <dbReference type="ARBA" id="ARBA00022768"/>
    </source>
</evidence>
<comment type="similarity">
    <text evidence="3 8 10">Belongs to the elongation factor P family.</text>
</comment>
<evidence type="ECO:0000259" key="12">
    <source>
        <dbReference type="SMART" id="SM01185"/>
    </source>
</evidence>
<dbReference type="Pfam" id="PF09285">
    <property type="entry name" value="Elong-fact-P_C"/>
    <property type="match status" value="1"/>
</dbReference>
<dbReference type="CDD" id="cd05794">
    <property type="entry name" value="S1_EF-P_repeat_2"/>
    <property type="match status" value="1"/>
</dbReference>
<evidence type="ECO:0000256" key="6">
    <source>
        <dbReference type="ARBA" id="ARBA00022917"/>
    </source>
</evidence>
<evidence type="ECO:0000256" key="8">
    <source>
        <dbReference type="HAMAP-Rule" id="MF_00141"/>
    </source>
</evidence>
<evidence type="ECO:0000256" key="4">
    <source>
        <dbReference type="ARBA" id="ARBA00022490"/>
    </source>
</evidence>
<comment type="pathway">
    <text evidence="2 8">Protein biosynthesis; polypeptide chain elongation.</text>
</comment>
<dbReference type="HAMAP" id="MF_00141">
    <property type="entry name" value="EF_P"/>
    <property type="match status" value="1"/>
</dbReference>
<comment type="subcellular location">
    <subcellularLocation>
        <location evidence="1 8">Cytoplasm</location>
    </subcellularLocation>
</comment>
<dbReference type="PANTHER" id="PTHR30053">
    <property type="entry name" value="ELONGATION FACTOR P"/>
    <property type="match status" value="1"/>
</dbReference>
<keyword evidence="6 8" id="KW-0648">Protein biosynthesis</keyword>
<dbReference type="Gene3D" id="2.30.30.30">
    <property type="match status" value="1"/>
</dbReference>
<dbReference type="PROSITE" id="PS01275">
    <property type="entry name" value="EFP"/>
    <property type="match status" value="1"/>
</dbReference>
<dbReference type="GO" id="GO:0003746">
    <property type="term" value="F:translation elongation factor activity"/>
    <property type="evidence" value="ECO:0007669"/>
    <property type="project" value="UniProtKB-UniRule"/>
</dbReference>
<dbReference type="InterPro" id="IPR001059">
    <property type="entry name" value="Transl_elong_P/YeiP_cen"/>
</dbReference>
<name>A0A1Y6CW58_9GAMM</name>
<sequence>MATVSTNEFKGGLKIMLDGDPYNMLENEFVKPGKGQAFNRVKLRNLKTGRVLERTFKSGDTFETADVVDTDMQYLYNDGERWHFMVVETFEQYEADAAAVADAAKWLKEQDVCQVTLYNNAPIGVIPPNFVELKIVETDPGVRGDTSGGGGKPATLETGAVVRVPLFIQTDEVIKVDTRKGEYVSRVGK</sequence>
<dbReference type="OrthoDB" id="9801844at2"/>
<gene>
    <name evidence="8" type="primary">efp</name>
    <name evidence="13" type="ORF">SAMN02949497_1798</name>
</gene>
<proteinExistence type="inferred from homology"/>
<evidence type="ECO:0000256" key="9">
    <source>
        <dbReference type="NCBIfam" id="TIGR00038"/>
    </source>
</evidence>
<dbReference type="FunFam" id="2.40.50.140:FF:000009">
    <property type="entry name" value="Elongation factor P"/>
    <property type="match status" value="1"/>
</dbReference>
<dbReference type="SMART" id="SM00841">
    <property type="entry name" value="Elong-fact-P_C"/>
    <property type="match status" value="1"/>
</dbReference>
<dbReference type="SMART" id="SM01185">
    <property type="entry name" value="EFP"/>
    <property type="match status" value="1"/>
</dbReference>
<keyword evidence="7 8" id="KW-0379">Hydroxylation</keyword>
<organism evidence="13 14">
    <name type="scientific">Methylomagnum ishizawai</name>
    <dbReference type="NCBI Taxonomy" id="1760988"/>
    <lineage>
        <taxon>Bacteria</taxon>
        <taxon>Pseudomonadati</taxon>
        <taxon>Pseudomonadota</taxon>
        <taxon>Gammaproteobacteria</taxon>
        <taxon>Methylococcales</taxon>
        <taxon>Methylococcaceae</taxon>
        <taxon>Methylomagnum</taxon>
    </lineage>
</organism>
<dbReference type="CDD" id="cd04470">
    <property type="entry name" value="S1_EF-P_repeat_1"/>
    <property type="match status" value="1"/>
</dbReference>
<dbReference type="FunFam" id="2.40.50.140:FF:000004">
    <property type="entry name" value="Elongation factor P"/>
    <property type="match status" value="1"/>
</dbReference>
<dbReference type="SUPFAM" id="SSF50249">
    <property type="entry name" value="Nucleic acid-binding proteins"/>
    <property type="match status" value="2"/>
</dbReference>
<feature type="modified residue" description="N6-(3,6-diaminohexanoyl)-5-hydroxylysine" evidence="8">
    <location>
        <position position="34"/>
    </location>
</feature>
<comment type="PTM">
    <text evidence="8">May be beta-lysylated on the epsilon-amino group of Lys-34 by the combined action of EpmA and EpmB, and then hydroxylated on the C5 position of the same residue by EpmC (if this protein is present). Lysylation is critical for the stimulatory effect of EF-P on peptide-bond formation. The lysylation moiety may extend toward the peptidyltransferase center and stabilize the terminal 3-CCA end of the tRNA. Hydroxylation of the C5 position on Lys-34 may allow additional potential stabilizing hydrogen-bond interactions with the P-tRNA.</text>
</comment>
<evidence type="ECO:0000256" key="2">
    <source>
        <dbReference type="ARBA" id="ARBA00004815"/>
    </source>
</evidence>
<feature type="domain" description="Translation elongation factor P/YeiP central" evidence="12">
    <location>
        <begin position="69"/>
        <end position="123"/>
    </location>
</feature>
<dbReference type="InterPro" id="IPR008991">
    <property type="entry name" value="Translation_prot_SH3-like_sf"/>
</dbReference>
<dbReference type="InterPro" id="IPR014722">
    <property type="entry name" value="Rib_uL2_dom2"/>
</dbReference>
<dbReference type="NCBIfam" id="NF001810">
    <property type="entry name" value="PRK00529.1"/>
    <property type="match status" value="1"/>
</dbReference>
<comment type="function">
    <text evidence="8">Involved in peptide bond synthesis. Alleviates ribosome stalling that occurs when 3 or more consecutive Pro residues or the sequence PPG is present in a protein, possibly by augmenting the peptidyl transferase activity of the ribosome. Modification of Lys-34 is required for alleviation.</text>
</comment>
<evidence type="ECO:0000313" key="13">
    <source>
        <dbReference type="EMBL" id="SMF94480.1"/>
    </source>
</evidence>
<dbReference type="UniPathway" id="UPA00345"/>
<dbReference type="Pfam" id="PF01132">
    <property type="entry name" value="EFP"/>
    <property type="match status" value="1"/>
</dbReference>
<dbReference type="GO" id="GO:0043043">
    <property type="term" value="P:peptide biosynthetic process"/>
    <property type="evidence" value="ECO:0007669"/>
    <property type="project" value="InterPro"/>
</dbReference>
<reference evidence="13 14" key="1">
    <citation type="submission" date="2016-12" db="EMBL/GenBank/DDBJ databases">
        <authorList>
            <person name="Song W.-J."/>
            <person name="Kurnit D.M."/>
        </authorList>
    </citation>
    <scope>NUCLEOTIDE SEQUENCE [LARGE SCALE GENOMIC DNA]</scope>
    <source>
        <strain evidence="13 14">175</strain>
    </source>
</reference>
<keyword evidence="4 8" id="KW-0963">Cytoplasm</keyword>
<protein>
    <recommendedName>
        <fullName evidence="8 9">Elongation factor P</fullName>
        <shortName evidence="8">EF-P</shortName>
    </recommendedName>
</protein>
<dbReference type="Proteomes" id="UP000192923">
    <property type="component" value="Unassembled WGS sequence"/>
</dbReference>
<dbReference type="PIRSF" id="PIRSF005901">
    <property type="entry name" value="EF-P"/>
    <property type="match status" value="1"/>
</dbReference>
<dbReference type="EMBL" id="FXAM01000001">
    <property type="protein sequence ID" value="SMF94480.1"/>
    <property type="molecule type" value="Genomic_DNA"/>
</dbReference>
<dbReference type="FunFam" id="2.30.30.30:FF:000003">
    <property type="entry name" value="Elongation factor P"/>
    <property type="match status" value="1"/>
</dbReference>
<dbReference type="Gene3D" id="2.40.50.140">
    <property type="entry name" value="Nucleic acid-binding proteins"/>
    <property type="match status" value="2"/>
</dbReference>
<dbReference type="RefSeq" id="WP_085211900.1">
    <property type="nucleotide sequence ID" value="NZ_FXAM01000001.1"/>
</dbReference>
<dbReference type="InterPro" id="IPR020599">
    <property type="entry name" value="Transl_elong_fac_P/YeiP"/>
</dbReference>
<dbReference type="PANTHER" id="PTHR30053:SF12">
    <property type="entry name" value="ELONGATION FACTOR P (EF-P) FAMILY PROTEIN"/>
    <property type="match status" value="1"/>
</dbReference>
<dbReference type="InterPro" id="IPR015365">
    <property type="entry name" value="Elong-fact-P_C"/>
</dbReference>
<evidence type="ECO:0000256" key="1">
    <source>
        <dbReference type="ARBA" id="ARBA00004496"/>
    </source>
</evidence>
<dbReference type="SUPFAM" id="SSF50104">
    <property type="entry name" value="Translation proteins SH3-like domain"/>
    <property type="match status" value="1"/>
</dbReference>
<dbReference type="InterPro" id="IPR013185">
    <property type="entry name" value="Transl_elong_KOW-like"/>
</dbReference>
<evidence type="ECO:0000256" key="3">
    <source>
        <dbReference type="ARBA" id="ARBA00009479"/>
    </source>
</evidence>
<evidence type="ECO:0000256" key="7">
    <source>
        <dbReference type="ARBA" id="ARBA00023278"/>
    </source>
</evidence>
<dbReference type="STRING" id="1760988.SAMN02949497_1798"/>
<dbReference type="InterPro" id="IPR011768">
    <property type="entry name" value="Transl_elongation_fac_P"/>
</dbReference>
<dbReference type="NCBIfam" id="TIGR00038">
    <property type="entry name" value="efp"/>
    <property type="match status" value="1"/>
</dbReference>
<dbReference type="AlphaFoldDB" id="A0A1Y6CW58"/>
<dbReference type="GO" id="GO:0005829">
    <property type="term" value="C:cytosol"/>
    <property type="evidence" value="ECO:0007669"/>
    <property type="project" value="UniProtKB-ARBA"/>
</dbReference>